<evidence type="ECO:0000256" key="1">
    <source>
        <dbReference type="ARBA" id="ARBA00023015"/>
    </source>
</evidence>
<dbReference type="Proteomes" id="UP000007177">
    <property type="component" value="Chromosome"/>
</dbReference>
<feature type="domain" description="RNA polymerase sigma-70 region 3" evidence="5">
    <location>
        <begin position="136"/>
        <end position="190"/>
    </location>
</feature>
<organism evidence="8 9">
    <name type="scientific">Acetobacterium woodii (strain ATCC 29683 / DSM 1030 / JCM 2381 / KCTC 1655 / WB1)</name>
    <dbReference type="NCBI Taxonomy" id="931626"/>
    <lineage>
        <taxon>Bacteria</taxon>
        <taxon>Bacillati</taxon>
        <taxon>Bacillota</taxon>
        <taxon>Clostridia</taxon>
        <taxon>Eubacteriales</taxon>
        <taxon>Eubacteriaceae</taxon>
        <taxon>Acetobacterium</taxon>
    </lineage>
</organism>
<reference evidence="8 9" key="2">
    <citation type="journal article" date="2012" name="PLoS ONE">
        <title>An ancient pathway combining carbon dioxide fixation with the generation and utilization of a sodium ion gradient for ATP synthesis.</title>
        <authorList>
            <person name="Poehlein A."/>
            <person name="Schmidt S."/>
            <person name="Kaster A.K."/>
            <person name="Goenrich M."/>
            <person name="Vollmers J."/>
            <person name="Thurmer A."/>
            <person name="Bertsch J."/>
            <person name="Schuchmann K."/>
            <person name="Voigt B."/>
            <person name="Hecker M."/>
            <person name="Daniel R."/>
            <person name="Thauer R.K."/>
            <person name="Gottschalk G."/>
            <person name="Muller V."/>
        </authorList>
    </citation>
    <scope>NUCLEOTIDE SEQUENCE [LARGE SCALE GENOMIC DNA]</scope>
    <source>
        <strain evidence="9">ATCC 29683 / DSM 1030 / JCM 2381 / KCTC 1655 / WB1</strain>
    </source>
</reference>
<dbReference type="OrthoDB" id="9799825at2"/>
<dbReference type="AlphaFoldDB" id="H6LE29"/>
<dbReference type="EMBL" id="CP002987">
    <property type="protein sequence ID" value="AFA49262.1"/>
    <property type="molecule type" value="Genomic_DNA"/>
</dbReference>
<dbReference type="Gene3D" id="1.10.1740.10">
    <property type="match status" value="1"/>
</dbReference>
<dbReference type="PANTHER" id="PTHR30385:SF7">
    <property type="entry name" value="RNA POLYMERASE SIGMA FACTOR FLIA"/>
    <property type="match status" value="1"/>
</dbReference>
<dbReference type="SUPFAM" id="SSF88659">
    <property type="entry name" value="Sigma3 and sigma4 domains of RNA polymerase sigma factors"/>
    <property type="match status" value="2"/>
</dbReference>
<dbReference type="InterPro" id="IPR013325">
    <property type="entry name" value="RNA_pol_sigma_r2"/>
</dbReference>
<evidence type="ECO:0000313" key="9">
    <source>
        <dbReference type="Proteomes" id="UP000007177"/>
    </source>
</evidence>
<evidence type="ECO:0000259" key="5">
    <source>
        <dbReference type="Pfam" id="PF04539"/>
    </source>
</evidence>
<dbReference type="InterPro" id="IPR013324">
    <property type="entry name" value="RNA_pol_sigma_r3/r4-like"/>
</dbReference>
<dbReference type="NCBIfam" id="TIGR02937">
    <property type="entry name" value="sigma70-ECF"/>
    <property type="match status" value="1"/>
</dbReference>
<name>H6LE29_ACEWD</name>
<dbReference type="InterPro" id="IPR000943">
    <property type="entry name" value="RNA_pol_sigma70"/>
</dbReference>
<keyword evidence="3" id="KW-0238">DNA-binding</keyword>
<dbReference type="Pfam" id="PF04539">
    <property type="entry name" value="Sigma70_r3"/>
    <property type="match status" value="1"/>
</dbReference>
<dbReference type="InterPro" id="IPR007630">
    <property type="entry name" value="RNA_pol_sigma70_r4"/>
</dbReference>
<dbReference type="eggNOG" id="COG1191">
    <property type="taxonomic scope" value="Bacteria"/>
</dbReference>
<dbReference type="PRINTS" id="PR00046">
    <property type="entry name" value="SIGMA70FCT"/>
</dbReference>
<dbReference type="PIRSF" id="PIRSF000770">
    <property type="entry name" value="RNA_pol_sigma-SigE/K"/>
    <property type="match status" value="1"/>
</dbReference>
<dbReference type="Pfam" id="PF04545">
    <property type="entry name" value="Sigma70_r4"/>
    <property type="match status" value="1"/>
</dbReference>
<dbReference type="NCBIfam" id="NF005413">
    <property type="entry name" value="PRK06986.1"/>
    <property type="match status" value="1"/>
</dbReference>
<dbReference type="NCBIfam" id="TIGR02479">
    <property type="entry name" value="FliA_WhiG"/>
    <property type="match status" value="1"/>
</dbReference>
<keyword evidence="2" id="KW-0731">Sigma factor</keyword>
<feature type="domain" description="RNA polymerase sigma-70 region 4" evidence="7">
    <location>
        <begin position="223"/>
        <end position="271"/>
    </location>
</feature>
<dbReference type="KEGG" id="awo:Awo_c25050"/>
<evidence type="ECO:0000313" key="8">
    <source>
        <dbReference type="EMBL" id="AFA49262.1"/>
    </source>
</evidence>
<dbReference type="GO" id="GO:0006352">
    <property type="term" value="P:DNA-templated transcription initiation"/>
    <property type="evidence" value="ECO:0007669"/>
    <property type="project" value="InterPro"/>
</dbReference>
<keyword evidence="9" id="KW-1185">Reference proteome</keyword>
<dbReference type="GO" id="GO:0016987">
    <property type="term" value="F:sigma factor activity"/>
    <property type="evidence" value="ECO:0007669"/>
    <property type="project" value="UniProtKB-KW"/>
</dbReference>
<dbReference type="SUPFAM" id="SSF88946">
    <property type="entry name" value="Sigma2 domain of RNA polymerase sigma factors"/>
    <property type="match status" value="1"/>
</dbReference>
<dbReference type="InterPro" id="IPR007627">
    <property type="entry name" value="RNA_pol_sigma70_r2"/>
</dbReference>
<dbReference type="InterPro" id="IPR014284">
    <property type="entry name" value="RNA_pol_sigma-70_dom"/>
</dbReference>
<dbReference type="GO" id="GO:0003899">
    <property type="term" value="F:DNA-directed RNA polymerase activity"/>
    <property type="evidence" value="ECO:0007669"/>
    <property type="project" value="InterPro"/>
</dbReference>
<dbReference type="InterPro" id="IPR007624">
    <property type="entry name" value="RNA_pol_sigma70_r3"/>
</dbReference>
<dbReference type="GO" id="GO:0003677">
    <property type="term" value="F:DNA binding"/>
    <property type="evidence" value="ECO:0007669"/>
    <property type="project" value="UniProtKB-KW"/>
</dbReference>
<keyword evidence="4" id="KW-0804">Transcription</keyword>
<sequence>MNVAELKKENNHIDEDNVEPIENLLAENKEDEQIMALWQLYKEQRSTELRNEIVLHYSGLVKKIVLRFKGSYNNFGQLDDMVNQGMIVLIDAVEKFNPDMGNKFETFATLKIRGSVIDFMRKQDWVPRSQRSLSRVLEETHGELYATLNREPTEAEIAQKMGISEVNLQKILQQRHNSIVLSYEEAINEKMMEVSPLITEQQSDDSPESTLLFDELKTKLGEAIDQLKEKERLVVSLYYYENLKLKEIAEVIGVTESRVSQIHSQAMIKMRNRLKNY</sequence>
<dbReference type="InterPro" id="IPR012845">
    <property type="entry name" value="RNA_pol_sigma_FliA_WhiG"/>
</dbReference>
<evidence type="ECO:0000256" key="3">
    <source>
        <dbReference type="ARBA" id="ARBA00023125"/>
    </source>
</evidence>
<keyword evidence="1" id="KW-0805">Transcription regulation</keyword>
<dbReference type="Pfam" id="PF04542">
    <property type="entry name" value="Sigma70_r2"/>
    <property type="match status" value="1"/>
</dbReference>
<dbReference type="PANTHER" id="PTHR30385">
    <property type="entry name" value="SIGMA FACTOR F FLAGELLAR"/>
    <property type="match status" value="1"/>
</dbReference>
<gene>
    <name evidence="8" type="primary">fliA</name>
    <name evidence="8" type="ordered locus">Awo_c25050</name>
</gene>
<dbReference type="Gene3D" id="1.20.140.160">
    <property type="match status" value="1"/>
</dbReference>
<dbReference type="HOGENOM" id="CLU_014793_8_1_9"/>
<evidence type="ECO:0000259" key="7">
    <source>
        <dbReference type="Pfam" id="PF04545"/>
    </source>
</evidence>
<proteinExistence type="predicted"/>
<evidence type="ECO:0000256" key="2">
    <source>
        <dbReference type="ARBA" id="ARBA00023082"/>
    </source>
</evidence>
<evidence type="ECO:0000256" key="4">
    <source>
        <dbReference type="ARBA" id="ARBA00023163"/>
    </source>
</evidence>
<dbReference type="STRING" id="931626.Awo_c25050"/>
<reference evidence="9" key="1">
    <citation type="submission" date="2011-07" db="EMBL/GenBank/DDBJ databases">
        <title>Complete genome sequence of Acetobacterium woodii.</title>
        <authorList>
            <person name="Poehlein A."/>
            <person name="Schmidt S."/>
            <person name="Kaster A.-K."/>
            <person name="Goenrich M."/>
            <person name="Vollmers J."/>
            <person name="Thuermer A."/>
            <person name="Gottschalk G."/>
            <person name="Thauer R.K."/>
            <person name="Daniel R."/>
            <person name="Mueller V."/>
        </authorList>
    </citation>
    <scope>NUCLEOTIDE SEQUENCE [LARGE SCALE GENOMIC DNA]</scope>
    <source>
        <strain evidence="9">ATCC 29683 / DSM 1030 / JCM 2381 / KCTC 1655 / WB1</strain>
    </source>
</reference>
<feature type="domain" description="RNA polymerase sigma-70 region 2" evidence="6">
    <location>
        <begin position="54"/>
        <end position="125"/>
    </location>
</feature>
<evidence type="ECO:0000259" key="6">
    <source>
        <dbReference type="Pfam" id="PF04542"/>
    </source>
</evidence>
<dbReference type="CDD" id="cd06171">
    <property type="entry name" value="Sigma70_r4"/>
    <property type="match status" value="1"/>
</dbReference>
<dbReference type="RefSeq" id="WP_014356862.1">
    <property type="nucleotide sequence ID" value="NC_016894.1"/>
</dbReference>
<accession>H6LE29</accession>
<protein>
    <submittedName>
        <fullName evidence="8">RNA polymerase, sigma 28 subunit FliA</fullName>
    </submittedName>
</protein>